<reference evidence="5 6" key="1">
    <citation type="journal article" date="2017" name="Mol. Ecol.">
        <title>Comparative and population genomic landscape of Phellinus noxius: A hypervariable fungus causing root rot in trees.</title>
        <authorList>
            <person name="Chung C.L."/>
            <person name="Lee T.J."/>
            <person name="Akiba M."/>
            <person name="Lee H.H."/>
            <person name="Kuo T.H."/>
            <person name="Liu D."/>
            <person name="Ke H.M."/>
            <person name="Yokoi T."/>
            <person name="Roa M.B."/>
            <person name="Lu M.J."/>
            <person name="Chang Y.Y."/>
            <person name="Ann P.J."/>
            <person name="Tsai J.N."/>
            <person name="Chen C.Y."/>
            <person name="Tzean S.S."/>
            <person name="Ota Y."/>
            <person name="Hattori T."/>
            <person name="Sahashi N."/>
            <person name="Liou R.F."/>
            <person name="Kikuchi T."/>
            <person name="Tsai I.J."/>
        </authorList>
    </citation>
    <scope>NUCLEOTIDE SEQUENCE [LARGE SCALE GENOMIC DNA]</scope>
    <source>
        <strain evidence="5 6">FFPRI411160</strain>
    </source>
</reference>
<sequence>MCIWNPDSKNPLRHCSHGHAQHEELPTLIAGAPPYIWCNKCYTVCAFNSSCKVKRGFGAWLSDHLLCISDNSDPEFEQVLPRPSMYSSKSSTVGVNYQSFQEFNKIRAGHRYPLPSPFSASSQSTPQTPLYNQYSSFSRLGQARSEPNRSQYESYREPHPGMSRYQTFQAPSDAGRRTAAQDNQYPFPPQSNRNPSSHNGGNAVFSVSDDEDDQDYVPNNDVDSDSEREVYTSASTTNLENNAEEEKANKEAEKATRASLWESFQASVSKSGPSSGGTTPSVNPKLVQVEKKYLFAGELVSEVVSVPEDSDEAKRWPLWDPSKGSSNSKKETKQEETTADSSSVINPIISSPENENQTGEVSSTVAESSKPATPAQVGEPKVRRPGPRRPKGTLPPLPSSKPKKLTTLEKSAMDWKAHITTNTEGEGSSSNLADELEKNRRGGGYLERVAFLDRVSARREEILDEGRKKRRKV</sequence>
<evidence type="ECO:0000256" key="3">
    <source>
        <dbReference type="SAM" id="MobiDB-lite"/>
    </source>
</evidence>
<evidence type="ECO:0000256" key="1">
    <source>
        <dbReference type="ARBA" id="ARBA00010465"/>
    </source>
</evidence>
<feature type="compositionally biased region" description="Polar residues" evidence="3">
    <location>
        <begin position="180"/>
        <end position="200"/>
    </location>
</feature>
<dbReference type="Pfam" id="PF07572">
    <property type="entry name" value="BCNT"/>
    <property type="match status" value="1"/>
</dbReference>
<dbReference type="EMBL" id="NBII01000009">
    <property type="protein sequence ID" value="PAV15646.1"/>
    <property type="molecule type" value="Genomic_DNA"/>
</dbReference>
<name>A0A286U7V3_9AGAM</name>
<dbReference type="PANTHER" id="PTHR48407">
    <property type="entry name" value="CRANIOFACIAL DEVELOPMENT PROTEIN 1"/>
    <property type="match status" value="1"/>
</dbReference>
<keyword evidence="6" id="KW-1185">Reference proteome</keyword>
<comment type="caution">
    <text evidence="5">The sequence shown here is derived from an EMBL/GenBank/DDBJ whole genome shotgun (WGS) entry which is preliminary data.</text>
</comment>
<evidence type="ECO:0000256" key="2">
    <source>
        <dbReference type="ARBA" id="ARBA00019138"/>
    </source>
</evidence>
<feature type="compositionally biased region" description="Basic and acidic residues" evidence="3">
    <location>
        <begin position="244"/>
        <end position="256"/>
    </location>
</feature>
<dbReference type="Proteomes" id="UP000217199">
    <property type="component" value="Unassembled WGS sequence"/>
</dbReference>
<dbReference type="AlphaFoldDB" id="A0A286U7V3"/>
<proteinExistence type="inferred from homology"/>
<evidence type="ECO:0000313" key="6">
    <source>
        <dbReference type="Proteomes" id="UP000217199"/>
    </source>
</evidence>
<gene>
    <name evidence="5" type="ORF">PNOK_0850400</name>
</gene>
<accession>A0A286U7V3</accession>
<dbReference type="OrthoDB" id="445677at2759"/>
<feature type="compositionally biased region" description="Polar residues" evidence="3">
    <location>
        <begin position="353"/>
        <end position="371"/>
    </location>
</feature>
<dbReference type="InterPro" id="IPR011421">
    <property type="entry name" value="BCNT-C"/>
</dbReference>
<dbReference type="PANTHER" id="PTHR48407:SF1">
    <property type="entry name" value="CRANIOFACIAL DEVELOPMENT PROTEIN 1"/>
    <property type="match status" value="1"/>
</dbReference>
<organism evidence="5 6">
    <name type="scientific">Pyrrhoderma noxium</name>
    <dbReference type="NCBI Taxonomy" id="2282107"/>
    <lineage>
        <taxon>Eukaryota</taxon>
        <taxon>Fungi</taxon>
        <taxon>Dikarya</taxon>
        <taxon>Basidiomycota</taxon>
        <taxon>Agaricomycotina</taxon>
        <taxon>Agaricomycetes</taxon>
        <taxon>Hymenochaetales</taxon>
        <taxon>Hymenochaetaceae</taxon>
        <taxon>Pyrrhoderma</taxon>
    </lineage>
</organism>
<comment type="similarity">
    <text evidence="1">Belongs to the SWC5 family.</text>
</comment>
<feature type="region of interest" description="Disordered" evidence="3">
    <location>
        <begin position="420"/>
        <end position="442"/>
    </location>
</feature>
<feature type="compositionally biased region" description="Low complexity" evidence="3">
    <location>
        <begin position="267"/>
        <end position="282"/>
    </location>
</feature>
<evidence type="ECO:0000259" key="4">
    <source>
        <dbReference type="PROSITE" id="PS51279"/>
    </source>
</evidence>
<feature type="domain" description="BCNT-C" evidence="4">
    <location>
        <begin position="387"/>
        <end position="473"/>
    </location>
</feature>
<protein>
    <recommendedName>
        <fullName evidence="2">SWR1-complex protein 5</fullName>
    </recommendedName>
</protein>
<feature type="region of interest" description="Disordered" evidence="3">
    <location>
        <begin position="303"/>
        <end position="404"/>
    </location>
</feature>
<dbReference type="GO" id="GO:0000812">
    <property type="term" value="C:Swr1 complex"/>
    <property type="evidence" value="ECO:0007669"/>
    <property type="project" value="TreeGrafter"/>
</dbReference>
<dbReference type="STRING" id="2282107.A0A286U7V3"/>
<dbReference type="FunCoup" id="A0A286U7V3">
    <property type="interactions" value="139"/>
</dbReference>
<dbReference type="InterPro" id="IPR027124">
    <property type="entry name" value="Swc5/CFDP1/2"/>
</dbReference>
<feature type="region of interest" description="Disordered" evidence="3">
    <location>
        <begin position="140"/>
        <end position="284"/>
    </location>
</feature>
<dbReference type="PROSITE" id="PS51279">
    <property type="entry name" value="BCNT_C"/>
    <property type="match status" value="1"/>
</dbReference>
<feature type="compositionally biased region" description="Low complexity" evidence="3">
    <location>
        <begin position="341"/>
        <end position="352"/>
    </location>
</feature>
<dbReference type="InParanoid" id="A0A286U7V3"/>
<evidence type="ECO:0000313" key="5">
    <source>
        <dbReference type="EMBL" id="PAV15646.1"/>
    </source>
</evidence>
<feature type="compositionally biased region" description="Polar residues" evidence="3">
    <location>
        <begin position="420"/>
        <end position="432"/>
    </location>
</feature>